<dbReference type="EMBL" id="UYSU01034004">
    <property type="protein sequence ID" value="VDL93519.1"/>
    <property type="molecule type" value="Genomic_DNA"/>
</dbReference>
<keyword evidence="1" id="KW-0479">Metal-binding</keyword>
<dbReference type="PROSITE" id="PS50157">
    <property type="entry name" value="ZINC_FINGER_C2H2_2"/>
    <property type="match status" value="1"/>
</dbReference>
<evidence type="ECO:0000256" key="1">
    <source>
        <dbReference type="PROSITE-ProRule" id="PRU00042"/>
    </source>
</evidence>
<name>A0A183SSD6_SCHSO</name>
<keyword evidence="4" id="KW-1185">Reference proteome</keyword>
<sequence length="96" mass="10917">MHTPSPDILTVTATSTTTNDIFPVPPDFFCPHCARKFKSRIGLVGHLRIHLTEADEPVPEASKYSRRARFHCPHCSRTFTHLMGLLGHMCFNENLR</sequence>
<dbReference type="AlphaFoldDB" id="A0A183SSD6"/>
<keyword evidence="1" id="KW-0863">Zinc-finger</keyword>
<dbReference type="SMART" id="SM00355">
    <property type="entry name" value="ZnF_C2H2"/>
    <property type="match status" value="2"/>
</dbReference>
<accession>A0A183SSD6</accession>
<reference evidence="3 4" key="2">
    <citation type="submission" date="2018-11" db="EMBL/GenBank/DDBJ databases">
        <authorList>
            <consortium name="Pathogen Informatics"/>
        </authorList>
    </citation>
    <scope>NUCLEOTIDE SEQUENCE [LARGE SCALE GENOMIC DNA]</scope>
    <source>
        <strain evidence="3 4">NST_G2</strain>
    </source>
</reference>
<feature type="domain" description="C2H2-type" evidence="2">
    <location>
        <begin position="28"/>
        <end position="55"/>
    </location>
</feature>
<evidence type="ECO:0000313" key="3">
    <source>
        <dbReference type="EMBL" id="VDL93519.1"/>
    </source>
</evidence>
<organism evidence="5">
    <name type="scientific">Schistocephalus solidus</name>
    <name type="common">Tapeworm</name>
    <dbReference type="NCBI Taxonomy" id="70667"/>
    <lineage>
        <taxon>Eukaryota</taxon>
        <taxon>Metazoa</taxon>
        <taxon>Spiralia</taxon>
        <taxon>Lophotrochozoa</taxon>
        <taxon>Platyhelminthes</taxon>
        <taxon>Cestoda</taxon>
        <taxon>Eucestoda</taxon>
        <taxon>Diphyllobothriidea</taxon>
        <taxon>Diphyllobothriidae</taxon>
        <taxon>Schistocephalus</taxon>
    </lineage>
</organism>
<dbReference type="Proteomes" id="UP000275846">
    <property type="component" value="Unassembled WGS sequence"/>
</dbReference>
<gene>
    <name evidence="3" type="ORF">SSLN_LOCUS7134</name>
</gene>
<evidence type="ECO:0000313" key="5">
    <source>
        <dbReference type="WBParaSite" id="SSLN_0000736901-mRNA-1"/>
    </source>
</evidence>
<protein>
    <submittedName>
        <fullName evidence="5">C2H2-type domain-containing protein</fullName>
    </submittedName>
</protein>
<keyword evidence="1" id="KW-0862">Zinc</keyword>
<dbReference type="OrthoDB" id="8117402at2759"/>
<dbReference type="InterPro" id="IPR036236">
    <property type="entry name" value="Znf_C2H2_sf"/>
</dbReference>
<dbReference type="PROSITE" id="PS00028">
    <property type="entry name" value="ZINC_FINGER_C2H2_1"/>
    <property type="match status" value="1"/>
</dbReference>
<evidence type="ECO:0000313" key="4">
    <source>
        <dbReference type="Proteomes" id="UP000275846"/>
    </source>
</evidence>
<dbReference type="GO" id="GO:0008270">
    <property type="term" value="F:zinc ion binding"/>
    <property type="evidence" value="ECO:0007669"/>
    <property type="project" value="UniProtKB-KW"/>
</dbReference>
<proteinExistence type="predicted"/>
<dbReference type="SUPFAM" id="SSF57667">
    <property type="entry name" value="beta-beta-alpha zinc fingers"/>
    <property type="match status" value="1"/>
</dbReference>
<dbReference type="WBParaSite" id="SSLN_0000736901-mRNA-1">
    <property type="protein sequence ID" value="SSLN_0000736901-mRNA-1"/>
    <property type="gene ID" value="SSLN_0000736901"/>
</dbReference>
<evidence type="ECO:0000259" key="2">
    <source>
        <dbReference type="PROSITE" id="PS50157"/>
    </source>
</evidence>
<reference evidence="5" key="1">
    <citation type="submission" date="2016-06" db="UniProtKB">
        <authorList>
            <consortium name="WormBaseParasite"/>
        </authorList>
    </citation>
    <scope>IDENTIFICATION</scope>
</reference>
<dbReference type="InterPro" id="IPR013087">
    <property type="entry name" value="Znf_C2H2_type"/>
</dbReference>
<dbReference type="Gene3D" id="3.30.160.60">
    <property type="entry name" value="Classic Zinc Finger"/>
    <property type="match status" value="1"/>
</dbReference>
<dbReference type="Pfam" id="PF00096">
    <property type="entry name" value="zf-C2H2"/>
    <property type="match status" value="1"/>
</dbReference>